<evidence type="ECO:0000313" key="3">
    <source>
        <dbReference type="Proteomes" id="UP000228711"/>
    </source>
</evidence>
<reference evidence="3" key="1">
    <citation type="submission" date="2017-09" db="EMBL/GenBank/DDBJ databases">
        <title>Depth-based differentiation of microbial function through sediment-hosted aquifers and enrichment of novel symbionts in the deep terrestrial subsurface.</title>
        <authorList>
            <person name="Probst A.J."/>
            <person name="Ladd B."/>
            <person name="Jarett J.K."/>
            <person name="Geller-Mcgrath D.E."/>
            <person name="Sieber C.M.K."/>
            <person name="Emerson J.B."/>
            <person name="Anantharaman K."/>
            <person name="Thomas B.C."/>
            <person name="Malmstrom R."/>
            <person name="Stieglmeier M."/>
            <person name="Klingl A."/>
            <person name="Woyke T."/>
            <person name="Ryan C.M."/>
            <person name="Banfield J.F."/>
        </authorList>
    </citation>
    <scope>NUCLEOTIDE SEQUENCE [LARGE SCALE GENOMIC DNA]</scope>
</reference>
<dbReference type="Proteomes" id="UP000228711">
    <property type="component" value="Unassembled WGS sequence"/>
</dbReference>
<dbReference type="Gene3D" id="3.40.30.10">
    <property type="entry name" value="Glutaredoxin"/>
    <property type="match status" value="1"/>
</dbReference>
<evidence type="ECO:0000313" key="2">
    <source>
        <dbReference type="EMBL" id="PIS41240.1"/>
    </source>
</evidence>
<dbReference type="InterPro" id="IPR036249">
    <property type="entry name" value="Thioredoxin-like_sf"/>
</dbReference>
<feature type="non-terminal residue" evidence="2">
    <location>
        <position position="1"/>
    </location>
</feature>
<dbReference type="Pfam" id="PF13462">
    <property type="entry name" value="Thioredoxin_4"/>
    <property type="match status" value="1"/>
</dbReference>
<dbReference type="InterPro" id="IPR012336">
    <property type="entry name" value="Thioredoxin-like_fold"/>
</dbReference>
<sequence>NPLSTSSVKTYGMRVSDSDWIRGADNARITVVGFCAFSDVATPCTNYYTYLKTLLTTYQDDVRIVYKHLPKEVSSSALECAGVQGKFFEMHDKMLSEGKNYTVASMNIWAESLGLDTTAFAACLNNNEEDDRVTADILYADLLFIQAVPATLVNGTIITGTQTSLITKAIEDQLSELNSLN</sequence>
<gene>
    <name evidence="2" type="ORF">COT25_04150</name>
</gene>
<protein>
    <recommendedName>
        <fullName evidence="1">Thioredoxin-like fold domain-containing protein</fullName>
    </recommendedName>
</protein>
<dbReference type="EMBL" id="PEXV01000136">
    <property type="protein sequence ID" value="PIS41240.1"/>
    <property type="molecule type" value="Genomic_DNA"/>
</dbReference>
<evidence type="ECO:0000259" key="1">
    <source>
        <dbReference type="Pfam" id="PF13462"/>
    </source>
</evidence>
<dbReference type="AlphaFoldDB" id="A0A2H0YS07"/>
<dbReference type="SUPFAM" id="SSF52833">
    <property type="entry name" value="Thioredoxin-like"/>
    <property type="match status" value="1"/>
</dbReference>
<feature type="domain" description="Thioredoxin-like fold" evidence="1">
    <location>
        <begin position="19"/>
        <end position="164"/>
    </location>
</feature>
<organism evidence="2 3">
    <name type="scientific">Candidatus Kerfeldbacteria bacterium CG08_land_8_20_14_0_20_42_7</name>
    <dbReference type="NCBI Taxonomy" id="2014245"/>
    <lineage>
        <taxon>Bacteria</taxon>
        <taxon>Candidatus Kerfeldiibacteriota</taxon>
    </lineage>
</organism>
<comment type="caution">
    <text evidence="2">The sequence shown here is derived from an EMBL/GenBank/DDBJ whole genome shotgun (WGS) entry which is preliminary data.</text>
</comment>
<name>A0A2H0YS07_9BACT</name>
<proteinExistence type="predicted"/>
<accession>A0A2H0YS07</accession>